<dbReference type="InterPro" id="IPR003615">
    <property type="entry name" value="HNH_nuc"/>
</dbReference>
<gene>
    <name evidence="3" type="ORF">DSM01_1443</name>
    <name evidence="4" type="ORF">SAMN04487999_2167</name>
</gene>
<dbReference type="RefSeq" id="WP_072982984.1">
    <property type="nucleotide sequence ID" value="NZ_FQXT01000004.1"/>
</dbReference>
<keyword evidence="6" id="KW-1185">Reference proteome</keyword>
<reference evidence="5" key="1">
    <citation type="submission" date="2016-11" db="EMBL/GenBank/DDBJ databases">
        <authorList>
            <person name="Varghese N."/>
            <person name="Submissions S."/>
        </authorList>
    </citation>
    <scope>NUCLEOTIDE SEQUENCE [LARGE SCALE GENOMIC DNA]</scope>
    <source>
        <strain evidence="5">DSM 19859</strain>
    </source>
</reference>
<evidence type="ECO:0000313" key="4">
    <source>
        <dbReference type="EMBL" id="SHI13486.1"/>
    </source>
</evidence>
<dbReference type="InterPro" id="IPR046921">
    <property type="entry name" value="ABC-3C_CTD11"/>
</dbReference>
<evidence type="ECO:0000259" key="1">
    <source>
        <dbReference type="Pfam" id="PF13391"/>
    </source>
</evidence>
<dbReference type="EMBL" id="QOVN01000003">
    <property type="protein sequence ID" value="RXG29345.1"/>
    <property type="molecule type" value="Genomic_DNA"/>
</dbReference>
<proteinExistence type="predicted"/>
<feature type="domain" description="ABC-three component systems C-terminal" evidence="2">
    <location>
        <begin position="118"/>
        <end position="255"/>
    </location>
</feature>
<evidence type="ECO:0000313" key="6">
    <source>
        <dbReference type="Proteomes" id="UP000290037"/>
    </source>
</evidence>
<name>A0A1M5YNB6_9FLAO</name>
<dbReference type="Proteomes" id="UP000290037">
    <property type="component" value="Unassembled WGS sequence"/>
</dbReference>
<sequence>MKEKRINITENPKLLLFAEVNGVCPTCPNQLIYEKSKRKYKRFEIAHIYPLNPTKPELELLINEEKLDSDPNSLNNLICLCVDCHTKFDKPRTVEEYRNLVDIKKKLIIRNKEKEIWNNTKVEKEIYDIIDLLSGKDFKVDAKDILNYNPKTIDNKTDESITFLTKRNIHRNVQDYYSKINKKFSELDKIEPLTTETISSQIRTHYLTLAKLNKEINQKDIFDGMVNWLSKQTNQHSNEASEIIISYFIQNCEVFE</sequence>
<keyword evidence="4" id="KW-0540">Nuclease</keyword>
<organism evidence="4 5">
    <name type="scientific">Leeuwenhoekiella palythoae</name>
    <dbReference type="NCBI Taxonomy" id="573501"/>
    <lineage>
        <taxon>Bacteria</taxon>
        <taxon>Pseudomonadati</taxon>
        <taxon>Bacteroidota</taxon>
        <taxon>Flavobacteriia</taxon>
        <taxon>Flavobacteriales</taxon>
        <taxon>Flavobacteriaceae</taxon>
        <taxon>Leeuwenhoekiella</taxon>
    </lineage>
</organism>
<keyword evidence="4" id="KW-0378">Hydrolase</keyword>
<dbReference type="STRING" id="573501.SAMN04487999_2167"/>
<keyword evidence="4" id="KW-0255">Endonuclease</keyword>
<dbReference type="Pfam" id="PF13391">
    <property type="entry name" value="HNH_2"/>
    <property type="match status" value="1"/>
</dbReference>
<dbReference type="OrthoDB" id="3266795at2"/>
<reference evidence="4" key="2">
    <citation type="submission" date="2016-11" db="EMBL/GenBank/DDBJ databases">
        <authorList>
            <person name="Jaros S."/>
            <person name="Januszkiewicz K."/>
            <person name="Wedrychowicz H."/>
        </authorList>
    </citation>
    <scope>NUCLEOTIDE SEQUENCE [LARGE SCALE GENOMIC DNA]</scope>
    <source>
        <strain evidence="4">DSM 19859</strain>
    </source>
</reference>
<reference evidence="3 6" key="3">
    <citation type="submission" date="2018-07" db="EMBL/GenBank/DDBJ databases">
        <title>Leeuwenhoekiella genomics.</title>
        <authorList>
            <person name="Tahon G."/>
            <person name="Willems A."/>
        </authorList>
    </citation>
    <scope>NUCLEOTIDE SEQUENCE [LARGE SCALE GENOMIC DNA]</scope>
    <source>
        <strain evidence="3 6">LMG 24856</strain>
    </source>
</reference>
<evidence type="ECO:0000259" key="2">
    <source>
        <dbReference type="Pfam" id="PF20277"/>
    </source>
</evidence>
<dbReference type="EMBL" id="FQXT01000004">
    <property type="protein sequence ID" value="SHI13486.1"/>
    <property type="molecule type" value="Genomic_DNA"/>
</dbReference>
<dbReference type="AlphaFoldDB" id="A0A1M5YNB6"/>
<accession>A0A1M5YNB6</accession>
<feature type="domain" description="HNH nuclease" evidence="1">
    <location>
        <begin position="43"/>
        <end position="91"/>
    </location>
</feature>
<evidence type="ECO:0000313" key="3">
    <source>
        <dbReference type="EMBL" id="RXG29345.1"/>
    </source>
</evidence>
<dbReference type="GO" id="GO:0004519">
    <property type="term" value="F:endonuclease activity"/>
    <property type="evidence" value="ECO:0007669"/>
    <property type="project" value="UniProtKB-KW"/>
</dbReference>
<dbReference type="Pfam" id="PF20277">
    <property type="entry name" value="CTD11"/>
    <property type="match status" value="1"/>
</dbReference>
<protein>
    <submittedName>
        <fullName evidence="4">HNH endonuclease</fullName>
    </submittedName>
</protein>
<dbReference type="Proteomes" id="UP000184240">
    <property type="component" value="Unassembled WGS sequence"/>
</dbReference>
<evidence type="ECO:0000313" key="5">
    <source>
        <dbReference type="Proteomes" id="UP000184240"/>
    </source>
</evidence>